<dbReference type="InterPro" id="IPR050626">
    <property type="entry name" value="Peptidase_M16"/>
</dbReference>
<dbReference type="PROSITE" id="PS00143">
    <property type="entry name" value="INSULINASE"/>
    <property type="match status" value="1"/>
</dbReference>
<dbReference type="InterPro" id="IPR001431">
    <property type="entry name" value="Pept_M16_Zn_BS"/>
</dbReference>
<evidence type="ECO:0000256" key="12">
    <source>
        <dbReference type="RuleBase" id="RU004447"/>
    </source>
</evidence>
<dbReference type="InterPro" id="IPR011765">
    <property type="entry name" value="Pept_M16_N"/>
</dbReference>
<evidence type="ECO:0000256" key="4">
    <source>
        <dbReference type="ARBA" id="ARBA00022801"/>
    </source>
</evidence>
<evidence type="ECO:0000256" key="5">
    <source>
        <dbReference type="ARBA" id="ARBA00022833"/>
    </source>
</evidence>
<evidence type="ECO:0000256" key="3">
    <source>
        <dbReference type="ARBA" id="ARBA00022723"/>
    </source>
</evidence>
<sequence>MFIVKILQCTRSPVLNIGQMLLKKSVLAGDPTKFSFHLFRNTSANSFSTIRSSSATMGKDAVAERWEKEILRSCEDKRLYRFLKLKNNLKVFLISDPTTDKSAASLDVHVGSMSDPWEYPGLAHFCEHMLFLGTEKYPSENEYTKYLSEHSGSSNAYTASDHTNYYFDVSPDAFKGALDRFAQFFLCPLFTESCVEREVKAVHSEHEKNVLNDYWRLGQLEKSTCSSTHPYSKFGTGNMSTLFDEPIQRGDSVRDALLQFHNQWYSANAMGLCILGKESLDELEELTVDLFSDVENKNITIPSWPEHPFVGPPHTGYIVPVKDIRHLHITWPLPDLREHYKSGPGHYLGHIIGHEGKGSLLSFLKNQGWVNSLVGGHKSGARGFSFFCVNVDLTEDGINHVDDITVAVFQFLNLLRKSGPQKWIFEELQKLSSISFRFKDKERPQSYVTSISESLYYYPPEEVLSGPYLLTEFDEALIMSLLEQLTPQNARLAVVGKQLAPKATKSEKWYGTQYELEDVPDETLKVWQGCCHNPAFSLPKPNPFIPQNLELCPESDGVTVLPEKILSTPLMTVWFKQDTEYKLPKNNMYAEFFSPIAYLDPQNTNLLHMFAQMYRDALTEYAYDAELTSLEYSLNNSKYGLTLNVRGYSDKQPVFVRKIMEKLMNFKVDPKRFEILKENYIRGLCNFSADQPHQHVVYYTSLLMSQFGWSKEDLLQAAKQDLTVPALETFMKSFLSELHVSLLVHGSVSRDWALSLAALVTTPLQERDPPTRHLIGSQLHRQREVKLPKGSSYVYEAYNDVHLSSAVELVLQGDLQSTKQNALFELVSQILHEPAYDDLRTKEQLGYIVWSGLRRSHGTQGFRVIVQSPFSPEYLDQRIEAFLDKMKDHLTSLTDEEFNRHRDALIDRRLEKPKKLSALTMRWWTEIVCNQYNFNRENVEVECLRNISKQELVDHYMNYIAAGGRERAKLSVQVLSRAEGGAGSDAPSSTPPQDAELRPPPALPQPEKVQSVSDFKAYLPLFPHVKPYEDVETTSFVDSKAKL</sequence>
<dbReference type="GeneID" id="108668955"/>
<dbReference type="GO" id="GO:0005739">
    <property type="term" value="C:mitochondrion"/>
    <property type="evidence" value="ECO:0007669"/>
    <property type="project" value="TreeGrafter"/>
</dbReference>
<feature type="region of interest" description="Disordered" evidence="13">
    <location>
        <begin position="977"/>
        <end position="1009"/>
    </location>
</feature>
<dbReference type="OMA" id="WIFDEMK"/>
<dbReference type="InterPro" id="IPR011249">
    <property type="entry name" value="Metalloenz_LuxS/M16"/>
</dbReference>
<evidence type="ECO:0000259" key="15">
    <source>
        <dbReference type="Pfam" id="PF05193"/>
    </source>
</evidence>
<evidence type="ECO:0000256" key="9">
    <source>
        <dbReference type="ARBA" id="ARBA00070422"/>
    </source>
</evidence>
<name>A0A8B7NE03_HYAAZ</name>
<evidence type="ECO:0000256" key="2">
    <source>
        <dbReference type="ARBA" id="ARBA00022670"/>
    </source>
</evidence>
<feature type="domain" description="Peptidase M16 N-terminal" evidence="14">
    <location>
        <begin position="90"/>
        <end position="225"/>
    </location>
</feature>
<dbReference type="InterPro" id="IPR007863">
    <property type="entry name" value="Peptidase_M16_C"/>
</dbReference>
<evidence type="ECO:0000256" key="1">
    <source>
        <dbReference type="ARBA" id="ARBA00007261"/>
    </source>
</evidence>
<accession>A0A8B7NE03</accession>
<dbReference type="InterPro" id="IPR032632">
    <property type="entry name" value="Peptidase_M16_M"/>
</dbReference>
<dbReference type="EC" id="3.4.24.56" evidence="8"/>
<proteinExistence type="inferred from homology"/>
<keyword evidence="4" id="KW-0378">Hydrolase</keyword>
<comment type="similarity">
    <text evidence="1 12">Belongs to the peptidase M16 family.</text>
</comment>
<feature type="domain" description="Coenzyme PQQ synthesis protein F-like C-terminal lobe" evidence="17">
    <location>
        <begin position="826"/>
        <end position="924"/>
    </location>
</feature>
<feature type="domain" description="Peptidase M16 C-terminal" evidence="15">
    <location>
        <begin position="254"/>
        <end position="430"/>
    </location>
</feature>
<dbReference type="OrthoDB" id="952271at2759"/>
<dbReference type="GO" id="GO:0004222">
    <property type="term" value="F:metalloendopeptidase activity"/>
    <property type="evidence" value="ECO:0007669"/>
    <property type="project" value="UniProtKB-EC"/>
</dbReference>
<dbReference type="PANTHER" id="PTHR43690:SF18">
    <property type="entry name" value="INSULIN-DEGRADING ENZYME-RELATED"/>
    <property type="match status" value="1"/>
</dbReference>
<dbReference type="Pfam" id="PF05193">
    <property type="entry name" value="Peptidase_M16_C"/>
    <property type="match status" value="1"/>
</dbReference>
<dbReference type="FunFam" id="3.30.830.10:FF:000003">
    <property type="entry name" value="Insulin-degrading enzyme"/>
    <property type="match status" value="1"/>
</dbReference>
<keyword evidence="2" id="KW-0645">Protease</keyword>
<evidence type="ECO:0000256" key="7">
    <source>
        <dbReference type="ARBA" id="ARBA00052248"/>
    </source>
</evidence>
<evidence type="ECO:0000313" key="18">
    <source>
        <dbReference type="Proteomes" id="UP000694843"/>
    </source>
</evidence>
<keyword evidence="6" id="KW-0482">Metalloprotease</keyword>
<dbReference type="Gene3D" id="3.30.830.10">
    <property type="entry name" value="Metalloenzyme, LuxS/M16 peptidase-like"/>
    <property type="match status" value="4"/>
</dbReference>
<evidence type="ECO:0000259" key="17">
    <source>
        <dbReference type="Pfam" id="PF22456"/>
    </source>
</evidence>
<evidence type="ECO:0000256" key="6">
    <source>
        <dbReference type="ARBA" id="ARBA00023049"/>
    </source>
</evidence>
<dbReference type="KEGG" id="hazt:108668955"/>
<evidence type="ECO:0000259" key="14">
    <source>
        <dbReference type="Pfam" id="PF00675"/>
    </source>
</evidence>
<dbReference type="Pfam" id="PF00675">
    <property type="entry name" value="Peptidase_M16"/>
    <property type="match status" value="1"/>
</dbReference>
<dbReference type="FunFam" id="3.30.830.10:FF:000004">
    <property type="entry name" value="Putative insulin-degrading enzyme"/>
    <property type="match status" value="1"/>
</dbReference>
<dbReference type="SUPFAM" id="SSF63411">
    <property type="entry name" value="LuxS/MPP-like metallohydrolase"/>
    <property type="match status" value="4"/>
</dbReference>
<feature type="domain" description="Peptidase M16 middle/third" evidence="16">
    <location>
        <begin position="436"/>
        <end position="717"/>
    </location>
</feature>
<organism evidence="18 19">
    <name type="scientific">Hyalella azteca</name>
    <name type="common">Amphipod</name>
    <dbReference type="NCBI Taxonomy" id="294128"/>
    <lineage>
        <taxon>Eukaryota</taxon>
        <taxon>Metazoa</taxon>
        <taxon>Ecdysozoa</taxon>
        <taxon>Arthropoda</taxon>
        <taxon>Crustacea</taxon>
        <taxon>Multicrustacea</taxon>
        <taxon>Malacostraca</taxon>
        <taxon>Eumalacostraca</taxon>
        <taxon>Peracarida</taxon>
        <taxon>Amphipoda</taxon>
        <taxon>Senticaudata</taxon>
        <taxon>Talitrida</taxon>
        <taxon>Talitroidea</taxon>
        <taxon>Hyalellidae</taxon>
        <taxon>Hyalella</taxon>
    </lineage>
</organism>
<dbReference type="FunFam" id="3.30.830.10:FF:000005">
    <property type="entry name" value="nardilysin isoform X1"/>
    <property type="match status" value="1"/>
</dbReference>
<dbReference type="RefSeq" id="XP_018011716.1">
    <property type="nucleotide sequence ID" value="XM_018156227.2"/>
</dbReference>
<evidence type="ECO:0000313" key="19">
    <source>
        <dbReference type="RefSeq" id="XP_018011716.1"/>
    </source>
</evidence>
<evidence type="ECO:0000256" key="10">
    <source>
        <dbReference type="ARBA" id="ARBA00074992"/>
    </source>
</evidence>
<protein>
    <recommendedName>
        <fullName evidence="9">Insulin-degrading enzyme</fullName>
        <ecNumber evidence="8">3.4.24.56</ecNumber>
    </recommendedName>
    <alternativeName>
        <fullName evidence="11">Insulin protease</fullName>
    </alternativeName>
    <alternativeName>
        <fullName evidence="10">Insulysin</fullName>
    </alternativeName>
</protein>
<gene>
    <name evidence="19" type="primary">LOC108668955</name>
</gene>
<dbReference type="GO" id="GO:0046872">
    <property type="term" value="F:metal ion binding"/>
    <property type="evidence" value="ECO:0007669"/>
    <property type="project" value="UniProtKB-KW"/>
</dbReference>
<dbReference type="GO" id="GO:0051603">
    <property type="term" value="P:proteolysis involved in protein catabolic process"/>
    <property type="evidence" value="ECO:0007669"/>
    <property type="project" value="TreeGrafter"/>
</dbReference>
<dbReference type="PANTHER" id="PTHR43690">
    <property type="entry name" value="NARDILYSIN"/>
    <property type="match status" value="1"/>
</dbReference>
<dbReference type="CTD" id="3416"/>
<dbReference type="GO" id="GO:0005829">
    <property type="term" value="C:cytosol"/>
    <property type="evidence" value="ECO:0007669"/>
    <property type="project" value="TreeGrafter"/>
</dbReference>
<keyword evidence="3" id="KW-0479">Metal-binding</keyword>
<keyword evidence="18" id="KW-1185">Reference proteome</keyword>
<dbReference type="Proteomes" id="UP000694843">
    <property type="component" value="Unplaced"/>
</dbReference>
<reference evidence="19" key="1">
    <citation type="submission" date="2025-08" db="UniProtKB">
        <authorList>
            <consortium name="RefSeq"/>
        </authorList>
    </citation>
    <scope>IDENTIFICATION</scope>
    <source>
        <tissue evidence="19">Whole organism</tissue>
    </source>
</reference>
<evidence type="ECO:0000256" key="8">
    <source>
        <dbReference type="ARBA" id="ARBA00066874"/>
    </source>
</evidence>
<dbReference type="GO" id="GO:0043171">
    <property type="term" value="P:peptide catabolic process"/>
    <property type="evidence" value="ECO:0007669"/>
    <property type="project" value="TreeGrafter"/>
</dbReference>
<keyword evidence="5" id="KW-0862">Zinc</keyword>
<evidence type="ECO:0000256" key="11">
    <source>
        <dbReference type="ARBA" id="ARBA00080349"/>
    </source>
</evidence>
<comment type="catalytic activity">
    <reaction evidence="7">
        <text>Degradation of insulin, glucagon and other polypeptides. No action on proteins.</text>
        <dbReference type="EC" id="3.4.24.56"/>
    </reaction>
</comment>
<evidence type="ECO:0000256" key="13">
    <source>
        <dbReference type="SAM" id="MobiDB-lite"/>
    </source>
</evidence>
<dbReference type="AlphaFoldDB" id="A0A8B7NE03"/>
<evidence type="ECO:0000259" key="16">
    <source>
        <dbReference type="Pfam" id="PF16187"/>
    </source>
</evidence>
<dbReference type="Pfam" id="PF16187">
    <property type="entry name" value="Peptidase_M16_M"/>
    <property type="match status" value="1"/>
</dbReference>
<dbReference type="Pfam" id="PF22456">
    <property type="entry name" value="PqqF-like_C_4"/>
    <property type="match status" value="1"/>
</dbReference>
<dbReference type="InterPro" id="IPR054734">
    <property type="entry name" value="PqqF-like_C_4"/>
</dbReference>